<keyword evidence="2" id="KW-1185">Reference proteome</keyword>
<reference evidence="2" key="1">
    <citation type="submission" date="2016-06" db="EMBL/GenBank/DDBJ databases">
        <authorList>
            <person name="Xu Y."/>
            <person name="Nagy A."/>
            <person name="Yan X."/>
            <person name="Kim S.W."/>
            <person name="Haley B."/>
            <person name="Liu N.T."/>
            <person name="Nou X."/>
        </authorList>
    </citation>
    <scope>NUCLEOTIDE SEQUENCE [LARGE SCALE GENOMIC DNA]</scope>
    <source>
        <strain evidence="2">ATCC 49129</strain>
    </source>
</reference>
<gene>
    <name evidence="1" type="ORF">A9Y76_07915</name>
</gene>
<dbReference type="EMBL" id="CP016022">
    <property type="protein sequence ID" value="ANJ72400.1"/>
    <property type="molecule type" value="Genomic_DNA"/>
</dbReference>
<organism evidence="1 2">
    <name type="scientific">Ralstonia insidiosa</name>
    <dbReference type="NCBI Taxonomy" id="190721"/>
    <lineage>
        <taxon>Bacteria</taxon>
        <taxon>Pseudomonadati</taxon>
        <taxon>Pseudomonadota</taxon>
        <taxon>Betaproteobacteria</taxon>
        <taxon>Burkholderiales</taxon>
        <taxon>Burkholderiaceae</taxon>
        <taxon>Ralstonia</taxon>
    </lineage>
</organism>
<sequence length="75" mass="8191">MPAVRTLGNHLLAVSVESNVFTSSIRIALLNDTSRRILRNAVDRLPPGEMAARSSTIVAAQYSDKHGLLNRIHVV</sequence>
<evidence type="ECO:0000313" key="1">
    <source>
        <dbReference type="EMBL" id="ANJ72400.1"/>
    </source>
</evidence>
<evidence type="ECO:0000313" key="2">
    <source>
        <dbReference type="Proteomes" id="UP000078572"/>
    </source>
</evidence>
<name>A0A191ZW67_9RALS</name>
<dbReference type="Proteomes" id="UP000078572">
    <property type="component" value="Chromosome 1"/>
</dbReference>
<proteinExistence type="predicted"/>
<protein>
    <submittedName>
        <fullName evidence="1">Uncharacterized protein</fullName>
    </submittedName>
</protein>
<dbReference type="AlphaFoldDB" id="A0A191ZW67"/>
<accession>A0A191ZW67</accession>